<dbReference type="SMART" id="SM00220">
    <property type="entry name" value="S_TKc"/>
    <property type="match status" value="1"/>
</dbReference>
<evidence type="ECO:0000313" key="10">
    <source>
        <dbReference type="EMBL" id="CAG7733980.1"/>
    </source>
</evidence>
<dbReference type="EMBL" id="CAJVCH010260287">
    <property type="protein sequence ID" value="CAG7733980.1"/>
    <property type="molecule type" value="Genomic_DNA"/>
</dbReference>
<dbReference type="OrthoDB" id="193931at2759"/>
<reference evidence="10" key="1">
    <citation type="submission" date="2021-06" db="EMBL/GenBank/DDBJ databases">
        <authorList>
            <person name="Hodson N. C."/>
            <person name="Mongue J. A."/>
            <person name="Jaron S. K."/>
        </authorList>
    </citation>
    <scope>NUCLEOTIDE SEQUENCE</scope>
</reference>
<dbReference type="InterPro" id="IPR008271">
    <property type="entry name" value="Ser/Thr_kinase_AS"/>
</dbReference>
<dbReference type="GO" id="GO:0004674">
    <property type="term" value="F:protein serine/threonine kinase activity"/>
    <property type="evidence" value="ECO:0007669"/>
    <property type="project" value="UniProtKB-KW"/>
</dbReference>
<dbReference type="PANTHER" id="PTHR24345">
    <property type="entry name" value="SERINE/THREONINE-PROTEIN KINASE PLK"/>
    <property type="match status" value="1"/>
</dbReference>
<feature type="region of interest" description="Disordered" evidence="8">
    <location>
        <begin position="1"/>
        <end position="20"/>
    </location>
</feature>
<dbReference type="PROSITE" id="PS00108">
    <property type="entry name" value="PROTEIN_KINASE_ST"/>
    <property type="match status" value="1"/>
</dbReference>
<evidence type="ECO:0000256" key="7">
    <source>
        <dbReference type="RuleBase" id="RU000304"/>
    </source>
</evidence>
<evidence type="ECO:0000259" key="9">
    <source>
        <dbReference type="PROSITE" id="PS50011"/>
    </source>
</evidence>
<sequence>MPGMENLSPNVKRRRRKSDGKITEYFLKKKSSRRRKNALRNCRLINKAGTSQDEAEASTMKEDNIFFSSKELVVLDHVGSGGFGKVFKVKTDEGRVYALKCLELEEDGSDIPEFLECKLQRSISHDNIVKAFQSIQESPGRRCILMEYCSEGNLYDYMCSKSFRVTSRRSKKYVVNIIDGLVHLHTEMGYIHMDLKPENVLITSTDVAKITDFGCVVKMASFRNLMKDHNGGTTTYMPPEMLRKQGFDSTVDVWDLGCITFELYFEEHPFFPDLAKTNFECTPEIQEAALVKMDDACCGRLFQNRTKIPTLRLRAFLNSILGKPREQRPLSTELRNSIWLSQYN</sequence>
<dbReference type="Pfam" id="PF00069">
    <property type="entry name" value="Pkinase"/>
    <property type="match status" value="1"/>
</dbReference>
<evidence type="ECO:0000256" key="3">
    <source>
        <dbReference type="ARBA" id="ARBA00022741"/>
    </source>
</evidence>
<dbReference type="PROSITE" id="PS00107">
    <property type="entry name" value="PROTEIN_KINASE_ATP"/>
    <property type="match status" value="1"/>
</dbReference>
<dbReference type="GO" id="GO:0005524">
    <property type="term" value="F:ATP binding"/>
    <property type="evidence" value="ECO:0007669"/>
    <property type="project" value="UniProtKB-UniRule"/>
</dbReference>
<evidence type="ECO:0000256" key="1">
    <source>
        <dbReference type="ARBA" id="ARBA00022527"/>
    </source>
</evidence>
<dbReference type="InterPro" id="IPR017441">
    <property type="entry name" value="Protein_kinase_ATP_BS"/>
</dbReference>
<dbReference type="InterPro" id="IPR000719">
    <property type="entry name" value="Prot_kinase_dom"/>
</dbReference>
<feature type="binding site" evidence="6">
    <location>
        <position position="100"/>
    </location>
    <ligand>
        <name>ATP</name>
        <dbReference type="ChEBI" id="CHEBI:30616"/>
    </ligand>
</feature>
<dbReference type="PANTHER" id="PTHR24345:SF0">
    <property type="entry name" value="CELL CYCLE SERINE_THREONINE-PROTEIN KINASE CDC5_MSD2"/>
    <property type="match status" value="1"/>
</dbReference>
<accession>A0A8J2K717</accession>
<comment type="caution">
    <text evidence="10">The sequence shown here is derived from an EMBL/GenBank/DDBJ whole genome shotgun (WGS) entry which is preliminary data.</text>
</comment>
<evidence type="ECO:0000256" key="4">
    <source>
        <dbReference type="ARBA" id="ARBA00022777"/>
    </source>
</evidence>
<evidence type="ECO:0000256" key="2">
    <source>
        <dbReference type="ARBA" id="ARBA00022679"/>
    </source>
</evidence>
<evidence type="ECO:0000256" key="8">
    <source>
        <dbReference type="SAM" id="MobiDB-lite"/>
    </source>
</evidence>
<keyword evidence="1 7" id="KW-0723">Serine/threonine-protein kinase</keyword>
<name>A0A8J2K717_9HEXA</name>
<dbReference type="GO" id="GO:0005634">
    <property type="term" value="C:nucleus"/>
    <property type="evidence" value="ECO:0007669"/>
    <property type="project" value="TreeGrafter"/>
</dbReference>
<organism evidence="10 11">
    <name type="scientific">Allacma fusca</name>
    <dbReference type="NCBI Taxonomy" id="39272"/>
    <lineage>
        <taxon>Eukaryota</taxon>
        <taxon>Metazoa</taxon>
        <taxon>Ecdysozoa</taxon>
        <taxon>Arthropoda</taxon>
        <taxon>Hexapoda</taxon>
        <taxon>Collembola</taxon>
        <taxon>Symphypleona</taxon>
        <taxon>Sminthuridae</taxon>
        <taxon>Allacma</taxon>
    </lineage>
</organism>
<dbReference type="Proteomes" id="UP000708208">
    <property type="component" value="Unassembled WGS sequence"/>
</dbReference>
<dbReference type="AlphaFoldDB" id="A0A8J2K717"/>
<evidence type="ECO:0000256" key="6">
    <source>
        <dbReference type="PROSITE-ProRule" id="PRU10141"/>
    </source>
</evidence>
<protein>
    <recommendedName>
        <fullName evidence="9">Protein kinase domain-containing protein</fullName>
    </recommendedName>
</protein>
<keyword evidence="2" id="KW-0808">Transferase</keyword>
<gene>
    <name evidence="10" type="ORF">AFUS01_LOCUS22393</name>
</gene>
<feature type="domain" description="Protein kinase" evidence="9">
    <location>
        <begin position="72"/>
        <end position="340"/>
    </location>
</feature>
<keyword evidence="5 6" id="KW-0067">ATP-binding</keyword>
<comment type="similarity">
    <text evidence="7">Belongs to the protein kinase superfamily.</text>
</comment>
<keyword evidence="11" id="KW-1185">Reference proteome</keyword>
<dbReference type="CDD" id="cd00180">
    <property type="entry name" value="PKc"/>
    <property type="match status" value="1"/>
</dbReference>
<keyword evidence="4" id="KW-0418">Kinase</keyword>
<dbReference type="PROSITE" id="PS50011">
    <property type="entry name" value="PROTEIN_KINASE_DOM"/>
    <property type="match status" value="1"/>
</dbReference>
<evidence type="ECO:0000313" key="11">
    <source>
        <dbReference type="Proteomes" id="UP000708208"/>
    </source>
</evidence>
<proteinExistence type="inferred from homology"/>
<keyword evidence="3 6" id="KW-0547">Nucleotide-binding</keyword>
<evidence type="ECO:0000256" key="5">
    <source>
        <dbReference type="ARBA" id="ARBA00022840"/>
    </source>
</evidence>